<name>A0ABQ2UMP4_9PSEU</name>
<evidence type="ECO:0000256" key="8">
    <source>
        <dbReference type="SAM" id="MobiDB-lite"/>
    </source>
</evidence>
<accession>A0ABQ2UMP4</accession>
<sequence length="331" mass="36757">MASPFRWFAERRERSKRRRGNPDGTMSLKEHLYELRHRLGMAMLIIAIGAIFGWIWFGVRLGPIPSLGEIMTGPYCQPDLAPYRVQFPGEQGCKLLQTEPFEVFMIRLKVGAAAGSVLLSPLWLYQFWAFITPGLYAKERKFARTFVSFAAVLFAAGAVLAYWVVPQGLQVLISFGGDNFITALTGEKYISFIITMLFIFGVSFELPLVVVMLNRAGVVSYETLAKWRRGLLMGLFVFAAVATPGTDPISMVALAIALSLLFEMAIQIARLHDKRQARLRAAEGWDALDDNEAAPFDYTPSDAEGNLPGEKASENAIASEPAKRVNYDDAT</sequence>
<dbReference type="EMBL" id="BMRE01000017">
    <property type="protein sequence ID" value="GGU44523.1"/>
    <property type="molecule type" value="Genomic_DNA"/>
</dbReference>
<dbReference type="PRINTS" id="PR01840">
    <property type="entry name" value="TATCFAMILY"/>
</dbReference>
<feature type="transmembrane region" description="Helical" evidence="7">
    <location>
        <begin position="104"/>
        <end position="125"/>
    </location>
</feature>
<keyword evidence="10" id="KW-1185">Reference proteome</keyword>
<feature type="transmembrane region" description="Helical" evidence="7">
    <location>
        <begin position="249"/>
        <end position="269"/>
    </location>
</feature>
<keyword evidence="3 7" id="KW-0653">Protein transport</keyword>
<keyword evidence="7" id="KW-0813">Transport</keyword>
<evidence type="ECO:0000256" key="6">
    <source>
        <dbReference type="ARBA" id="ARBA00023136"/>
    </source>
</evidence>
<evidence type="ECO:0000313" key="10">
    <source>
        <dbReference type="Proteomes" id="UP000649573"/>
    </source>
</evidence>
<evidence type="ECO:0000256" key="7">
    <source>
        <dbReference type="HAMAP-Rule" id="MF_00902"/>
    </source>
</evidence>
<keyword evidence="2 7" id="KW-0812">Transmembrane</keyword>
<evidence type="ECO:0000256" key="3">
    <source>
        <dbReference type="ARBA" id="ARBA00022927"/>
    </source>
</evidence>
<feature type="region of interest" description="Disordered" evidence="8">
    <location>
        <begin position="291"/>
        <end position="331"/>
    </location>
</feature>
<dbReference type="Pfam" id="PF00902">
    <property type="entry name" value="TatC"/>
    <property type="match status" value="1"/>
</dbReference>
<gene>
    <name evidence="7 9" type="primary">tatC</name>
    <name evidence="9" type="ORF">GCM10010178_41210</name>
</gene>
<comment type="subunit">
    <text evidence="7">The Tat system comprises two distinct complexes: a TatABC complex, containing multiple copies of TatA, TatB and TatC subunits, and a separate TatA complex, containing only TatA subunits. Substrates initially bind to the TatABC complex, which probably triggers association of the separate TatA complex to form the active translocon.</text>
</comment>
<evidence type="ECO:0000256" key="2">
    <source>
        <dbReference type="ARBA" id="ARBA00022692"/>
    </source>
</evidence>
<keyword evidence="7" id="KW-1003">Cell membrane</keyword>
<feature type="transmembrane region" description="Helical" evidence="7">
    <location>
        <begin position="39"/>
        <end position="57"/>
    </location>
</feature>
<dbReference type="Proteomes" id="UP000649573">
    <property type="component" value="Unassembled WGS sequence"/>
</dbReference>
<protein>
    <recommendedName>
        <fullName evidence="7">Sec-independent protein translocase protein TatC</fullName>
    </recommendedName>
</protein>
<feature type="transmembrane region" description="Helical" evidence="7">
    <location>
        <begin position="225"/>
        <end position="243"/>
    </location>
</feature>
<keyword evidence="4 7" id="KW-1133">Transmembrane helix</keyword>
<dbReference type="HAMAP" id="MF_00902">
    <property type="entry name" value="TatC"/>
    <property type="match status" value="1"/>
</dbReference>
<comment type="function">
    <text evidence="7">Part of the twin-arginine translocation (Tat) system that transports large folded proteins containing a characteristic twin-arginine motif in their signal peptide across membranes. Together with TatB, TatC is part of a receptor directly interacting with Tat signal peptides.</text>
</comment>
<keyword evidence="5 7" id="KW-0811">Translocation</keyword>
<evidence type="ECO:0000313" key="9">
    <source>
        <dbReference type="EMBL" id="GGU44523.1"/>
    </source>
</evidence>
<proteinExistence type="inferred from homology"/>
<comment type="subcellular location">
    <subcellularLocation>
        <location evidence="7">Cell membrane</location>
        <topology evidence="7">Multi-pass membrane protein</topology>
    </subcellularLocation>
    <subcellularLocation>
        <location evidence="1">Membrane</location>
        <topology evidence="1">Multi-pass membrane protein</topology>
    </subcellularLocation>
</comment>
<evidence type="ECO:0000256" key="4">
    <source>
        <dbReference type="ARBA" id="ARBA00022989"/>
    </source>
</evidence>
<feature type="transmembrane region" description="Helical" evidence="7">
    <location>
        <begin position="189"/>
        <end position="213"/>
    </location>
</feature>
<evidence type="ECO:0000256" key="1">
    <source>
        <dbReference type="ARBA" id="ARBA00004141"/>
    </source>
</evidence>
<feature type="compositionally biased region" description="Basic and acidic residues" evidence="8">
    <location>
        <begin position="321"/>
        <end position="331"/>
    </location>
</feature>
<dbReference type="PANTHER" id="PTHR30371">
    <property type="entry name" value="SEC-INDEPENDENT PROTEIN TRANSLOCASE PROTEIN TATC"/>
    <property type="match status" value="1"/>
</dbReference>
<comment type="caution">
    <text evidence="9">The sequence shown here is derived from an EMBL/GenBank/DDBJ whole genome shotgun (WGS) entry which is preliminary data.</text>
</comment>
<keyword evidence="6 7" id="KW-0472">Membrane</keyword>
<reference evidence="10" key="1">
    <citation type="journal article" date="2019" name="Int. J. Syst. Evol. Microbiol.">
        <title>The Global Catalogue of Microorganisms (GCM) 10K type strain sequencing project: providing services to taxonomists for standard genome sequencing and annotation.</title>
        <authorList>
            <consortium name="The Broad Institute Genomics Platform"/>
            <consortium name="The Broad Institute Genome Sequencing Center for Infectious Disease"/>
            <person name="Wu L."/>
            <person name="Ma J."/>
        </authorList>
    </citation>
    <scope>NUCLEOTIDE SEQUENCE [LARGE SCALE GENOMIC DNA]</scope>
    <source>
        <strain evidence="10">JCM 3296</strain>
    </source>
</reference>
<comment type="similarity">
    <text evidence="7">Belongs to the TatC family.</text>
</comment>
<dbReference type="InterPro" id="IPR002033">
    <property type="entry name" value="TatC"/>
</dbReference>
<evidence type="ECO:0000256" key="5">
    <source>
        <dbReference type="ARBA" id="ARBA00023010"/>
    </source>
</evidence>
<dbReference type="NCBIfam" id="TIGR00945">
    <property type="entry name" value="tatC"/>
    <property type="match status" value="1"/>
</dbReference>
<organism evidence="9 10">
    <name type="scientific">Lentzea flava</name>
    <dbReference type="NCBI Taxonomy" id="103732"/>
    <lineage>
        <taxon>Bacteria</taxon>
        <taxon>Bacillati</taxon>
        <taxon>Actinomycetota</taxon>
        <taxon>Actinomycetes</taxon>
        <taxon>Pseudonocardiales</taxon>
        <taxon>Pseudonocardiaceae</taxon>
        <taxon>Lentzea</taxon>
    </lineage>
</organism>
<dbReference type="PANTHER" id="PTHR30371:SF0">
    <property type="entry name" value="SEC-INDEPENDENT PROTEIN TRANSLOCASE PROTEIN TATC, CHLOROPLASTIC-RELATED"/>
    <property type="match status" value="1"/>
</dbReference>
<feature type="transmembrane region" description="Helical" evidence="7">
    <location>
        <begin position="146"/>
        <end position="165"/>
    </location>
</feature>